<dbReference type="InterPro" id="IPR003428">
    <property type="entry name" value="MAM33"/>
</dbReference>
<dbReference type="PANTHER" id="PTHR10826:SF1">
    <property type="entry name" value="COMPLEMENT COMPONENT 1 Q SUBCOMPONENT-BINDING PROTEIN, MITOCHONDRIAL"/>
    <property type="match status" value="1"/>
</dbReference>
<organism evidence="2 3">
    <name type="scientific">Meloidogyne enterolobii</name>
    <name type="common">Root-knot nematode worm</name>
    <name type="synonym">Meloidogyne mayaguensis</name>
    <dbReference type="NCBI Taxonomy" id="390850"/>
    <lineage>
        <taxon>Eukaryota</taxon>
        <taxon>Metazoa</taxon>
        <taxon>Ecdysozoa</taxon>
        <taxon>Nematoda</taxon>
        <taxon>Chromadorea</taxon>
        <taxon>Rhabditida</taxon>
        <taxon>Tylenchina</taxon>
        <taxon>Tylenchomorpha</taxon>
        <taxon>Tylenchoidea</taxon>
        <taxon>Meloidogynidae</taxon>
        <taxon>Meloidogyninae</taxon>
        <taxon>Meloidogyne</taxon>
    </lineage>
</organism>
<dbReference type="GO" id="GO:0042256">
    <property type="term" value="P:cytosolic ribosome assembly"/>
    <property type="evidence" value="ECO:0007669"/>
    <property type="project" value="TreeGrafter"/>
</dbReference>
<comment type="caution">
    <text evidence="2">The sequence shown here is derived from an EMBL/GenBank/DDBJ whole genome shotgun (WGS) entry which is preliminary data.</text>
</comment>
<gene>
    <name evidence="2" type="ORF">MENT_LOCUS26303</name>
</gene>
<proteinExistence type="inferred from homology"/>
<dbReference type="Proteomes" id="UP000580250">
    <property type="component" value="Unassembled WGS sequence"/>
</dbReference>
<dbReference type="AlphaFoldDB" id="A0A6V7VI42"/>
<dbReference type="OrthoDB" id="278212at2759"/>
<name>A0A6V7VI42_MELEN</name>
<dbReference type="PANTHER" id="PTHR10826">
    <property type="entry name" value="COMPLEMENT COMPONENT 1"/>
    <property type="match status" value="1"/>
</dbReference>
<dbReference type="EMBL" id="CAJEWN010000239">
    <property type="protein sequence ID" value="CAD2174620.1"/>
    <property type="molecule type" value="Genomic_DNA"/>
</dbReference>
<evidence type="ECO:0000313" key="3">
    <source>
        <dbReference type="Proteomes" id="UP000580250"/>
    </source>
</evidence>
<evidence type="ECO:0000256" key="1">
    <source>
        <dbReference type="ARBA" id="ARBA00005457"/>
    </source>
</evidence>
<sequence>MWRPVVTSMQRASTRGFSFAFAKTPALTKFIPLQQNIVKQYFSTSPIRFSSVAKELQDVLHEEINAEKTAEEENLGGKATPSVQGFEIGMNDAEFRLTKTYGNEKIVVYCNINHSVEDEEHFEDDNIPSSVADDVEADVPVSLPPFHIEITKGNLRLVFLCQMVKDIEGGYDYSVDEFMIAPATKGDKYVDVPDEVYSSSGQYIDEQLHVLLFVRYLEERGLNSQFCHEFVKLATHYEHQQYVNLLEKLKKFVEQ</sequence>
<accession>A0A6V7VI42</accession>
<dbReference type="SUPFAM" id="SSF54529">
    <property type="entry name" value="Mitochondrial glycoprotein MAM33-like"/>
    <property type="match status" value="1"/>
</dbReference>
<dbReference type="GO" id="GO:0005759">
    <property type="term" value="C:mitochondrial matrix"/>
    <property type="evidence" value="ECO:0007669"/>
    <property type="project" value="InterPro"/>
</dbReference>
<reference evidence="2 3" key="1">
    <citation type="submission" date="2020-08" db="EMBL/GenBank/DDBJ databases">
        <authorList>
            <person name="Koutsovoulos G."/>
            <person name="Danchin GJ E."/>
        </authorList>
    </citation>
    <scope>NUCLEOTIDE SEQUENCE [LARGE SCALE GENOMIC DNA]</scope>
</reference>
<comment type="similarity">
    <text evidence="1">Belongs to the MAM33 family.</text>
</comment>
<dbReference type="Gene3D" id="3.10.280.10">
    <property type="entry name" value="Mitochondrial glycoprotein"/>
    <property type="match status" value="1"/>
</dbReference>
<evidence type="ECO:0000313" key="2">
    <source>
        <dbReference type="EMBL" id="CAD2174620.1"/>
    </source>
</evidence>
<protein>
    <submittedName>
        <fullName evidence="2">Uncharacterized protein</fullName>
    </submittedName>
</protein>
<dbReference type="InterPro" id="IPR036561">
    <property type="entry name" value="MAM33_sf"/>
</dbReference>
<dbReference type="Pfam" id="PF02330">
    <property type="entry name" value="MAM33"/>
    <property type="match status" value="1"/>
</dbReference>